<dbReference type="GO" id="GO:0030288">
    <property type="term" value="C:outer membrane-bounded periplasmic space"/>
    <property type="evidence" value="ECO:0007669"/>
    <property type="project" value="TreeGrafter"/>
</dbReference>
<dbReference type="AlphaFoldDB" id="A0A553H3W7"/>
<accession>A0A553H3W7</accession>
<dbReference type="InterPro" id="IPR001188">
    <property type="entry name" value="Sperm_putr-bd"/>
</dbReference>
<evidence type="ECO:0000313" key="3">
    <source>
        <dbReference type="Proteomes" id="UP000315235"/>
    </source>
</evidence>
<gene>
    <name evidence="2" type="ORF">FM069_03705</name>
</gene>
<proteinExistence type="predicted"/>
<sequence length="324" mass="34383">MADDKTLTVALYGGNWGDAFIGCVAQPFTQATGIKVVPEIGTSTTTLAKLQQQKAKPGIDVAWMDGGISELAQQAGVLDSLDATAIPHLADVVPQGLYRSGDSVFAVSSGYYSLGLTYNTHEISQPPTSWNDLWKPAYAGAVTLPSPANSAGVPFLFFLAQARGLDTADLSPLLEQLAELDTSSYYDSSGAASNAFQSGEAIIGAHFNVGAWDLVDKGLPIGFVVPKEGAWATDARLHLIKGAPHKAAAQRFIDTALTREASACLAEKLYLGPAVKNVQVPPAVATKLPWGERGSLADLRMLDWNTINARRAAVTDDWNRKVAR</sequence>
<evidence type="ECO:0000313" key="2">
    <source>
        <dbReference type="EMBL" id="TRX76440.1"/>
    </source>
</evidence>
<dbReference type="CDD" id="cd13589">
    <property type="entry name" value="PBP2_polyamine_RpCGA009"/>
    <property type="match status" value="1"/>
</dbReference>
<reference evidence="2 3" key="1">
    <citation type="submission" date="2019-07" db="EMBL/GenBank/DDBJ databases">
        <title>Pseudomonas mangiferae sp. nov., isolated from bark of mango tree in Thailand.</title>
        <authorList>
            <person name="Srisuk N."/>
            <person name="Anurat P."/>
        </authorList>
    </citation>
    <scope>NUCLEOTIDE SEQUENCE [LARGE SCALE GENOMIC DNA]</scope>
    <source>
        <strain evidence="2 3">DMKU_BBB3-04</strain>
    </source>
</reference>
<keyword evidence="1" id="KW-0732">Signal</keyword>
<dbReference type="SUPFAM" id="SSF53850">
    <property type="entry name" value="Periplasmic binding protein-like II"/>
    <property type="match status" value="1"/>
</dbReference>
<dbReference type="OrthoDB" id="305758at2"/>
<dbReference type="GO" id="GO:0015888">
    <property type="term" value="P:thiamine transport"/>
    <property type="evidence" value="ECO:0007669"/>
    <property type="project" value="TreeGrafter"/>
</dbReference>
<evidence type="ECO:0000256" key="1">
    <source>
        <dbReference type="ARBA" id="ARBA00022729"/>
    </source>
</evidence>
<comment type="caution">
    <text evidence="2">The sequence shown here is derived from an EMBL/GenBank/DDBJ whole genome shotgun (WGS) entry which is preliminary data.</text>
</comment>
<organism evidence="2 3">
    <name type="scientific">Pseudomonas mangiferae</name>
    <dbReference type="NCBI Taxonomy" id="2593654"/>
    <lineage>
        <taxon>Bacteria</taxon>
        <taxon>Pseudomonadati</taxon>
        <taxon>Pseudomonadota</taxon>
        <taxon>Gammaproteobacteria</taxon>
        <taxon>Pseudomonadales</taxon>
        <taxon>Pseudomonadaceae</taxon>
        <taxon>Pseudomonas</taxon>
    </lineage>
</organism>
<dbReference type="Proteomes" id="UP000315235">
    <property type="component" value="Unassembled WGS sequence"/>
</dbReference>
<dbReference type="GO" id="GO:0030976">
    <property type="term" value="F:thiamine pyrophosphate binding"/>
    <property type="evidence" value="ECO:0007669"/>
    <property type="project" value="TreeGrafter"/>
</dbReference>
<dbReference type="PANTHER" id="PTHR30006:SF2">
    <property type="entry name" value="ABC TRANSPORTER SUBSTRATE-BINDING PROTEIN"/>
    <property type="match status" value="1"/>
</dbReference>
<dbReference type="GO" id="GO:0015846">
    <property type="term" value="P:polyamine transport"/>
    <property type="evidence" value="ECO:0007669"/>
    <property type="project" value="InterPro"/>
</dbReference>
<dbReference type="GO" id="GO:0030975">
    <property type="term" value="F:thiamine binding"/>
    <property type="evidence" value="ECO:0007669"/>
    <property type="project" value="TreeGrafter"/>
</dbReference>
<dbReference type="Pfam" id="PF13416">
    <property type="entry name" value="SBP_bac_8"/>
    <property type="match status" value="1"/>
</dbReference>
<name>A0A553H3W7_9PSED</name>
<dbReference type="EMBL" id="VJOY01000002">
    <property type="protein sequence ID" value="TRX76440.1"/>
    <property type="molecule type" value="Genomic_DNA"/>
</dbReference>
<keyword evidence="3" id="KW-1185">Reference proteome</keyword>
<dbReference type="GO" id="GO:0019808">
    <property type="term" value="F:polyamine binding"/>
    <property type="evidence" value="ECO:0007669"/>
    <property type="project" value="InterPro"/>
</dbReference>
<protein>
    <submittedName>
        <fullName evidence="2">ABC transporter substrate-binding protein</fullName>
    </submittedName>
</protein>
<dbReference type="PANTHER" id="PTHR30006">
    <property type="entry name" value="THIAMINE-BINDING PERIPLASMIC PROTEIN-RELATED"/>
    <property type="match status" value="1"/>
</dbReference>
<dbReference type="PRINTS" id="PR00909">
    <property type="entry name" value="SPERMDNBNDNG"/>
</dbReference>
<dbReference type="Gene3D" id="3.40.190.10">
    <property type="entry name" value="Periplasmic binding protein-like II"/>
    <property type="match status" value="2"/>
</dbReference>
<dbReference type="InterPro" id="IPR006059">
    <property type="entry name" value="SBP"/>
</dbReference>